<dbReference type="Pfam" id="PF24537">
    <property type="entry name" value="zf-C2H2_fungi"/>
    <property type="match status" value="1"/>
</dbReference>
<evidence type="ECO:0000313" key="2">
    <source>
        <dbReference type="EMBL" id="CAI6015261.1"/>
    </source>
</evidence>
<accession>A0AA35LQ15</accession>
<feature type="domain" description="C2H2-type zinc finger ascomycetes" evidence="1">
    <location>
        <begin position="5"/>
        <end position="34"/>
    </location>
</feature>
<reference evidence="2" key="1">
    <citation type="submission" date="2023-01" db="EMBL/GenBank/DDBJ databases">
        <authorList>
            <person name="Piombo E."/>
        </authorList>
    </citation>
    <scope>NUCLEOTIDE SEQUENCE</scope>
</reference>
<gene>
    <name evidence="2" type="ORF">CCHLO57077_00019182</name>
</gene>
<comment type="caution">
    <text evidence="2">The sequence shown here is derived from an EMBL/GenBank/DDBJ whole genome shotgun (WGS) entry which is preliminary data.</text>
</comment>
<name>A0AA35LQ15_9HYPO</name>
<evidence type="ECO:0000259" key="1">
    <source>
        <dbReference type="Pfam" id="PF24537"/>
    </source>
</evidence>
<dbReference type="Proteomes" id="UP001160390">
    <property type="component" value="Unassembled WGS sequence"/>
</dbReference>
<keyword evidence="3" id="KW-1185">Reference proteome</keyword>
<dbReference type="EMBL" id="CABFNP030000441">
    <property type="protein sequence ID" value="CAI6015261.1"/>
    <property type="molecule type" value="Genomic_DNA"/>
</dbReference>
<dbReference type="InterPro" id="IPR057026">
    <property type="entry name" value="Znf-C2H2_ascomycetes"/>
</dbReference>
<proteinExistence type="predicted"/>
<sequence>MQKPGLKMQAFFMCGCCPKKSRKFETVKALSFKNKNEAERPRTLYMFDATPGRVRHYVTTSLLSTNRLIDLRKLTPVAIVVKTSLDLDAVQLAMADTPQREIGRSDQDMCKTLINL</sequence>
<dbReference type="AlphaFoldDB" id="A0AA35LQ15"/>
<organism evidence="2 3">
    <name type="scientific">Clonostachys chloroleuca</name>
    <dbReference type="NCBI Taxonomy" id="1926264"/>
    <lineage>
        <taxon>Eukaryota</taxon>
        <taxon>Fungi</taxon>
        <taxon>Dikarya</taxon>
        <taxon>Ascomycota</taxon>
        <taxon>Pezizomycotina</taxon>
        <taxon>Sordariomycetes</taxon>
        <taxon>Hypocreomycetidae</taxon>
        <taxon>Hypocreales</taxon>
        <taxon>Bionectriaceae</taxon>
        <taxon>Clonostachys</taxon>
    </lineage>
</organism>
<protein>
    <recommendedName>
        <fullName evidence="1">C2H2-type zinc finger ascomycetes domain-containing protein</fullName>
    </recommendedName>
</protein>
<evidence type="ECO:0000313" key="3">
    <source>
        <dbReference type="Proteomes" id="UP001160390"/>
    </source>
</evidence>